<feature type="region of interest" description="Disordered" evidence="1">
    <location>
        <begin position="745"/>
        <end position="807"/>
    </location>
</feature>
<evidence type="ECO:0000313" key="5">
    <source>
        <dbReference type="EMBL" id="OBA23493.1"/>
    </source>
</evidence>
<gene>
    <name evidence="5" type="ORF">METBIDRAFT_29946</name>
</gene>
<dbReference type="GO" id="GO:0032040">
    <property type="term" value="C:small-subunit processome"/>
    <property type="evidence" value="ECO:0007669"/>
    <property type="project" value="EnsemblFungi"/>
</dbReference>
<dbReference type="Pfam" id="PF07539">
    <property type="entry name" value="UTP20_N"/>
    <property type="match status" value="1"/>
</dbReference>
<dbReference type="SUPFAM" id="SSF48371">
    <property type="entry name" value="ARM repeat"/>
    <property type="match status" value="2"/>
</dbReference>
<feature type="domain" description="U3 small nucleolar RNA-associated protein 20 C-terminal" evidence="4">
    <location>
        <begin position="2327"/>
        <end position="2572"/>
    </location>
</feature>
<dbReference type="InterPro" id="IPR016024">
    <property type="entry name" value="ARM-type_fold"/>
</dbReference>
<dbReference type="GO" id="GO:0000480">
    <property type="term" value="P:endonucleolytic cleavage in 5'-ETS of tricistronic rRNA transcript (SSU-rRNA, 5.8S rRNA, LSU-rRNA)"/>
    <property type="evidence" value="ECO:0007669"/>
    <property type="project" value="EnsemblFungi"/>
</dbReference>
<dbReference type="InterPro" id="IPR052575">
    <property type="entry name" value="SSU_processome_comp_20"/>
</dbReference>
<comment type="caution">
    <text evidence="5">The sequence shown here is derived from an EMBL/GenBank/DDBJ whole genome shotgun (WGS) entry which is preliminary data.</text>
</comment>
<feature type="compositionally biased region" description="Basic residues" evidence="1">
    <location>
        <begin position="2556"/>
        <end position="2569"/>
    </location>
</feature>
<dbReference type="Pfam" id="PF20416">
    <property type="entry name" value="UTP20"/>
    <property type="match status" value="1"/>
</dbReference>
<feature type="domain" description="U3 small nucleolar RNA-associated protein 20" evidence="3">
    <location>
        <begin position="1685"/>
        <end position="1900"/>
    </location>
</feature>
<dbReference type="GO" id="GO:0005654">
    <property type="term" value="C:nucleoplasm"/>
    <property type="evidence" value="ECO:0007669"/>
    <property type="project" value="EnsemblFungi"/>
</dbReference>
<feature type="region of interest" description="Disordered" evidence="1">
    <location>
        <begin position="2556"/>
        <end position="2587"/>
    </location>
</feature>
<dbReference type="Proteomes" id="UP000092555">
    <property type="component" value="Unassembled WGS sequence"/>
</dbReference>
<keyword evidence="6" id="KW-1185">Reference proteome</keyword>
<dbReference type="RefSeq" id="XP_018713974.1">
    <property type="nucleotide sequence ID" value="XM_018855519.1"/>
</dbReference>
<evidence type="ECO:0000259" key="3">
    <source>
        <dbReference type="Pfam" id="PF20416"/>
    </source>
</evidence>
<dbReference type="OrthoDB" id="360653at2759"/>
<evidence type="ECO:0000313" key="6">
    <source>
        <dbReference type="Proteomes" id="UP000092555"/>
    </source>
</evidence>
<feature type="compositionally biased region" description="Basic residues" evidence="1">
    <location>
        <begin position="2578"/>
        <end position="2587"/>
    </location>
</feature>
<dbReference type="PANTHER" id="PTHR17695:SF11">
    <property type="entry name" value="SMALL SUBUNIT PROCESSOME COMPONENT 20 HOMOLOG"/>
    <property type="match status" value="1"/>
</dbReference>
<dbReference type="GO" id="GO:0030688">
    <property type="term" value="C:preribosome, small subunit precursor"/>
    <property type="evidence" value="ECO:0007669"/>
    <property type="project" value="EnsemblFungi"/>
</dbReference>
<dbReference type="GeneID" id="30028495"/>
<dbReference type="GO" id="GO:0000447">
    <property type="term" value="P:endonucleolytic cleavage in ITS1 to separate SSU-rRNA from 5.8S rRNA and LSU-rRNA from tricistronic rRNA transcript (SSU-rRNA, 5.8S rRNA, LSU-rRNA)"/>
    <property type="evidence" value="ECO:0007669"/>
    <property type="project" value="EnsemblFungi"/>
</dbReference>
<dbReference type="GO" id="GO:0030686">
    <property type="term" value="C:90S preribosome"/>
    <property type="evidence" value="ECO:0007669"/>
    <property type="project" value="EnsemblFungi"/>
</dbReference>
<sequence>MADAPKERRHAFRSFKERVDAMKIEPSRKLNARAHDYVETSHFLATLEHWKEVNISGDFTDFLREVEPLCQTLPQILHHQTRIFEALHAHIQKNDVNLIQPLLELMAQFVHDLGSDFMPFYRPFLQLVVDLAQQTSPNDAQNMRNTSNVLEWCFNTLAFAFKYLARVLTEDLTPTLAQLLPVLQMTKKTYVLRFCAEAVSFLVKKLKPEPLMEAVRFLFNTNRDLLDQNSFYRESLVTLFSEAMKNTQDTFHLRAGGVFSALLENALADTSRSDTCVGTLCDIMLQALKHGSARACERFHASCMAYLEDVVAQTRSQVTLQYVAQVLITVCFAESGKKILDWPAVFVVVEALVHKARLVARSVDQIAPALMALFAHLFATIVRNCPLEHLSKHFESMSAFLASSTHVQYYLSFYELAVTSAPDKMATFGAARTLQTILNKTSSDAQLISFAQKLQRLEAVAPQAIGDIVLPSFLSVQLLDMMEQDIQKPFCSAVLQGLFWKLKLLSFLPEGGSELATPLRILQSLSDRSLPQTPFLHDVLGTSMSVTVRLSKAGSLAAAEMYTFVQNCLEPCRASLDFLSGATRLLEKHQAALQPLLAADMQPLCAMLAHNFSLPDRQVRTATASFLAKLHRCAGAAVPFAVSQVLVIDAVPLTVANANDIKMRIRHAVSQFALVKDRTPGDRLVLSQYVVGLLSNNFQPCWLAVYECLPQLAECGCLEPLWNALFAFVKYDYSSQPQAYLGAEDGSLGGKAEPGSRDVSVPGATDEGLPDVAGPDASDEGLPDVSIPDVSVPDEDSPNASVPNASVPNVSVPNASVPVFQVLDERLSASIAAAQASVFASSALALLLLLAIARAKNSARSYNPQLRARVIKALQAVAYVVEQHGAEFVQYVVRLQSADPAAQAAFASWSGKDKLALVGVCGKFKRLARVPGNDALFALVLENLSSKQTAVQQESLEALFAWNNAHINKYRDNLKNLLEDKLFRDELQQLVSKHADARLAAADADAVLPVVLRILYGRAKGASNNKSKNGRKFAVATVLPNLPDAAVAQFLDILAQHLEHGPFFLSRELAVPSRAALAGMVGYVNMLLEVYSGLGYKFAHVVPRTVRPLVFALVSAQKTLDAPHAPDELTLKVARTVRLVGFRCLDHLFKITAASFEWSADAELIFSQLVAPRLARFAQENAQQPSALMALVVGWIGLPRLVPFLYLDGHAAVRALMLLLASPHAKDPVQLALLDFCIAAFTRKDIADDRYYTLLALVVDGLLAVLPRIIEAALDRDISARAATLLLLIIDGGYVQEHATRRALVAACASAIRKPPAQLAAADRVSLLLLLVTIVDGLDGPFDGVAVLYDVCALALRSYKDRQVREALVQIFAVLGRHHADLAPVAALVADLNAYSPQRMAEPDFDRRLRAFRTINDDLSTQLSPRQWLPIVQACLFFINDPDEVAIRLNASHTLTRFVAALASKAGDGLAAHRDLFHAVVEPHLRTGLRKERDDIKDGYVHVLAAAVRRHDQLPELASMRVLLADDPDDDFFANFTHIQLKCRQQAIRSLAAVADRLSPECVHHYILPMTESYTKCDDDKMRPILDETHATWAHVVRRLRWDHFRLLFRRHIAAAALPDEAGRRDRIRLVVHLSQGMLAAVRALRSGAAADGFAAFPDDAARADNAVMREFFEPIMKIVRVRDDDTVVDRTLLVEAAVNCLLCVADGVAEAAISGTLTSTCQALRLRYQPTRDAVRKTLCRATRIVGAKYLKFVVQELKSALSRGAQIHVLSYTLHAVLAAVRDDLEPGDLDESAPLIVDIIMEDVFGAAGQDKDAEDYVSSMKEVKAKKSFETGELLCANISLPCFRFLVEPLKMLLKVNLPLRTRRKLDDLLRKYAHGLLFNPSAATRDVLVLCFELHQQSTSVEFATRKYAEPTEAEEHFLVRTHARPTHSNVDRSQVVFTLQKLCFELMRSALGKHAHLMTVANLDAFVPLMEASLEADDEGLLVALFRVLDLVAKLDFPDARDAFFAATATRAFAVLQDLATTASELSQTCLRYLATLVRHRSSVTLGDSAMVYVLVRIMPDLEDPDHQGLAFNFLKAVLFQHILLPEVYEVMDKVSRIMVVNHNKEIRDMSRVLYFQFLMEYEQGPAKLDKAFRFLVSNLAYPTQLGRESVMELMHSIVLKASDTLLAQLATSFFVGLANVAVADDILKCREMASSLIARLLKKVGQDKAHDMENFIHAWMTQKANALLTRCGLVVYKVYVSVFGYGASGRLDQVALLLIDGVTRLARNGAPESDNDWEDVYTAMSVFSGVCASLGSGVLTARFESIWRHVLDTILYPHTWVRLLAARLVGVLLGNLDKLEFSLSGEQLQTIAYRLLRQLGAPVVAPELGSQVVKDLIQIVTKWQQENTPFYVIDKTKDDEENAEAEPAAEVDEPPRYALAVDFILARVCALMRQDTRSDRNLVARKSAIQLGAVIAHLVPTEKLAQVARQLLFGMYYILEQDAYSDAENDVLIMARESTKALEEKLGVNAYLEIHTGVRQHIDRIRQERRVKRSQLAVNAPDVAARRKLKRHGNFREKRKNRKDENGYYRAKRTKRNQA</sequence>
<dbReference type="GO" id="GO:0000472">
    <property type="term" value="P:endonucleolytic cleavage to generate mature 5'-end of SSU-rRNA from (SSU-rRNA, 5.8S rRNA, LSU-rRNA)"/>
    <property type="evidence" value="ECO:0007669"/>
    <property type="project" value="EnsemblFungi"/>
</dbReference>
<dbReference type="Pfam" id="PF23099">
    <property type="entry name" value="UTP20_C"/>
    <property type="match status" value="1"/>
</dbReference>
<organism evidence="5 6">
    <name type="scientific">Metschnikowia bicuspidata var. bicuspidata NRRL YB-4993</name>
    <dbReference type="NCBI Taxonomy" id="869754"/>
    <lineage>
        <taxon>Eukaryota</taxon>
        <taxon>Fungi</taxon>
        <taxon>Dikarya</taxon>
        <taxon>Ascomycota</taxon>
        <taxon>Saccharomycotina</taxon>
        <taxon>Pichiomycetes</taxon>
        <taxon>Metschnikowiaceae</taxon>
        <taxon>Metschnikowia</taxon>
    </lineage>
</organism>
<dbReference type="GO" id="GO:0005737">
    <property type="term" value="C:cytoplasm"/>
    <property type="evidence" value="ECO:0007669"/>
    <property type="project" value="EnsemblFungi"/>
</dbReference>
<proteinExistence type="predicted"/>
<reference evidence="5 6" key="1">
    <citation type="submission" date="2016-05" db="EMBL/GenBank/DDBJ databases">
        <title>Comparative genomics of biotechnologically important yeasts.</title>
        <authorList>
            <consortium name="DOE Joint Genome Institute"/>
            <person name="Riley R."/>
            <person name="Haridas S."/>
            <person name="Wolfe K.H."/>
            <person name="Lopes M.R."/>
            <person name="Hittinger C.T."/>
            <person name="Goker M."/>
            <person name="Salamov A."/>
            <person name="Wisecaver J."/>
            <person name="Long T.M."/>
            <person name="Aerts A.L."/>
            <person name="Barry K."/>
            <person name="Choi C."/>
            <person name="Clum A."/>
            <person name="Coughlan A.Y."/>
            <person name="Deshpande S."/>
            <person name="Douglass A.P."/>
            <person name="Hanson S.J."/>
            <person name="Klenk H.-P."/>
            <person name="LaButti K."/>
            <person name="Lapidus A."/>
            <person name="Lindquist E."/>
            <person name="Lipzen A."/>
            <person name="Meier-kolthoff J.P."/>
            <person name="Ohm R.A."/>
            <person name="Otillar R.P."/>
            <person name="Pangilinan J."/>
            <person name="Peng Y."/>
            <person name="Rokas A."/>
            <person name="Rosa C.A."/>
            <person name="Scheuner C."/>
            <person name="Sibirny A.A."/>
            <person name="Slot J.C."/>
            <person name="Stielow J.B."/>
            <person name="Sun H."/>
            <person name="Kurtzman C.P."/>
            <person name="Blackwell M."/>
            <person name="Grigoriev I.V."/>
            <person name="Jeffries T.W."/>
        </authorList>
    </citation>
    <scope>NUCLEOTIDE SEQUENCE [LARGE SCALE GENOMIC DNA]</scope>
    <source>
        <strain evidence="5 6">NRRL YB-4993</strain>
    </source>
</reference>
<protein>
    <submittedName>
        <fullName evidence="5">Uncharacterized protein</fullName>
    </submittedName>
</protein>
<dbReference type="InterPro" id="IPR011430">
    <property type="entry name" value="UTP20_N"/>
</dbReference>
<dbReference type="InterPro" id="IPR057525">
    <property type="entry name" value="UTP20_C"/>
</dbReference>
<evidence type="ECO:0000259" key="4">
    <source>
        <dbReference type="Pfam" id="PF23099"/>
    </source>
</evidence>
<dbReference type="STRING" id="869754.A0A1A0HI23"/>
<accession>A0A1A0HI23</accession>
<feature type="domain" description="U3 small nucleolar RNA-associated protein 20 N-terminal" evidence="2">
    <location>
        <begin position="908"/>
        <end position="1492"/>
    </location>
</feature>
<evidence type="ECO:0000259" key="2">
    <source>
        <dbReference type="Pfam" id="PF07539"/>
    </source>
</evidence>
<name>A0A1A0HI23_9ASCO</name>
<dbReference type="EMBL" id="LXTC01000001">
    <property type="protein sequence ID" value="OBA23493.1"/>
    <property type="molecule type" value="Genomic_DNA"/>
</dbReference>
<feature type="compositionally biased region" description="Low complexity" evidence="1">
    <location>
        <begin position="798"/>
        <end position="807"/>
    </location>
</feature>
<evidence type="ECO:0000256" key="1">
    <source>
        <dbReference type="SAM" id="MobiDB-lite"/>
    </source>
</evidence>
<dbReference type="InterPro" id="IPR046523">
    <property type="entry name" value="UTP20_dom"/>
</dbReference>
<dbReference type="PANTHER" id="PTHR17695">
    <property type="entry name" value="SMALL SUBUNIT PROCESSOME COMPONENT 20 HOMOLOG"/>
    <property type="match status" value="1"/>
</dbReference>